<dbReference type="GO" id="GO:0005868">
    <property type="term" value="C:cytoplasmic dynein complex"/>
    <property type="evidence" value="ECO:0007669"/>
    <property type="project" value="TreeGrafter"/>
</dbReference>
<sequence length="388" mass="42643">MSALLRKVKSTISAGTSERNNGNGLDATGQRDKANNNKILVTKSRLQKAYSRPEILGDDESNNSTNKKTALEQQNQLLPDFDLQQQHNHPLTQFRRRLARKASTFSLRSKRWKGEAQRRDYEEQKVDTESGTVRRHLGHHLQQPQEPKLRRGSVAEIVEDQDQDPAGIQTESDRQSHSSSDTVLRREATAITPKACSERERAAPTSTAGDSVVASQPPSQQDSIFQEQRGHVCVDQAGGKTLTNMASDHTATPPVPYTRLKEITENACEAALADVKAYSHPETESWNTTIINSILGALVEETSQKSASGSGPAQPQFKYIVNSTIIQHAAASSTPGDDGKKTSGRRGMHAASGAYWNNEKDGMWSYKYPGADSKGLDVVIGIIWIWVG</sequence>
<dbReference type="PANTHER" id="PTHR21255:SF4">
    <property type="entry name" value="DYNEIN LIGHT CHAIN TCTEX-TYPE"/>
    <property type="match status" value="1"/>
</dbReference>
<dbReference type="Pfam" id="PF03645">
    <property type="entry name" value="Tctex-1"/>
    <property type="match status" value="1"/>
</dbReference>
<feature type="compositionally biased region" description="Polar residues" evidence="1">
    <location>
        <begin position="204"/>
        <end position="225"/>
    </location>
</feature>
<dbReference type="PANTHER" id="PTHR21255">
    <property type="entry name" value="T-COMPLEX-ASSOCIATED-TESTIS-EXPRESSED 1/ DYNEIN LIGHT CHAIN"/>
    <property type="match status" value="1"/>
</dbReference>
<feature type="compositionally biased region" description="Basic and acidic residues" evidence="1">
    <location>
        <begin position="112"/>
        <end position="128"/>
    </location>
</feature>
<dbReference type="CDD" id="cd21456">
    <property type="entry name" value="DLC-like_SpDlc1-like"/>
    <property type="match status" value="1"/>
</dbReference>
<dbReference type="InterPro" id="IPR005334">
    <property type="entry name" value="Tctex-1-like"/>
</dbReference>
<evidence type="ECO:0000313" key="2">
    <source>
        <dbReference type="EMBL" id="KAJ8990455.1"/>
    </source>
</evidence>
<comment type="caution">
    <text evidence="2">The sequence shown here is derived from an EMBL/GenBank/DDBJ whole genome shotgun (WGS) entry which is preliminary data.</text>
</comment>
<feature type="region of interest" description="Disordered" evidence="1">
    <location>
        <begin position="1"/>
        <end position="38"/>
    </location>
</feature>
<dbReference type="EMBL" id="JAJGCB010000011">
    <property type="protein sequence ID" value="KAJ8990455.1"/>
    <property type="molecule type" value="Genomic_DNA"/>
</dbReference>
<gene>
    <name evidence="2" type="ORF">HRR80_005939</name>
</gene>
<dbReference type="Gene3D" id="3.30.1140.40">
    <property type="entry name" value="Tctex-1"/>
    <property type="match status" value="1"/>
</dbReference>
<dbReference type="GO" id="GO:0005737">
    <property type="term" value="C:cytoplasm"/>
    <property type="evidence" value="ECO:0007669"/>
    <property type="project" value="TreeGrafter"/>
</dbReference>
<dbReference type="Proteomes" id="UP001161757">
    <property type="component" value="Unassembled WGS sequence"/>
</dbReference>
<protein>
    <submittedName>
        <fullName evidence="2">Uncharacterized protein</fullName>
    </submittedName>
</protein>
<evidence type="ECO:0000313" key="3">
    <source>
        <dbReference type="Proteomes" id="UP001161757"/>
    </source>
</evidence>
<reference evidence="2" key="1">
    <citation type="submission" date="2023-01" db="EMBL/GenBank/DDBJ databases">
        <title>Exophiala dermititidis isolated from Cystic Fibrosis Patient.</title>
        <authorList>
            <person name="Kurbessoian T."/>
            <person name="Crocker A."/>
            <person name="Murante D."/>
            <person name="Hogan D.A."/>
            <person name="Stajich J.E."/>
        </authorList>
    </citation>
    <scope>NUCLEOTIDE SEQUENCE</scope>
    <source>
        <strain evidence="2">Ex8</strain>
    </source>
</reference>
<accession>A0AAN6ERS8</accession>
<feature type="region of interest" description="Disordered" evidence="1">
    <location>
        <begin position="105"/>
        <end position="225"/>
    </location>
</feature>
<organism evidence="2 3">
    <name type="scientific">Exophiala dermatitidis</name>
    <name type="common">Black yeast-like fungus</name>
    <name type="synonym">Wangiella dermatitidis</name>
    <dbReference type="NCBI Taxonomy" id="5970"/>
    <lineage>
        <taxon>Eukaryota</taxon>
        <taxon>Fungi</taxon>
        <taxon>Dikarya</taxon>
        <taxon>Ascomycota</taxon>
        <taxon>Pezizomycotina</taxon>
        <taxon>Eurotiomycetes</taxon>
        <taxon>Chaetothyriomycetidae</taxon>
        <taxon>Chaetothyriales</taxon>
        <taxon>Herpotrichiellaceae</taxon>
        <taxon>Exophiala</taxon>
    </lineage>
</organism>
<evidence type="ECO:0000256" key="1">
    <source>
        <dbReference type="SAM" id="MobiDB-lite"/>
    </source>
</evidence>
<dbReference type="AlphaFoldDB" id="A0AAN6ERS8"/>
<dbReference type="GO" id="GO:0007018">
    <property type="term" value="P:microtubule-based movement"/>
    <property type="evidence" value="ECO:0007669"/>
    <property type="project" value="TreeGrafter"/>
</dbReference>
<dbReference type="GO" id="GO:0045505">
    <property type="term" value="F:dynein intermediate chain binding"/>
    <property type="evidence" value="ECO:0007669"/>
    <property type="project" value="TreeGrafter"/>
</dbReference>
<feature type="compositionally biased region" description="Polar residues" evidence="1">
    <location>
        <begin position="10"/>
        <end position="23"/>
    </location>
</feature>
<name>A0AAN6ERS8_EXODE</name>
<proteinExistence type="predicted"/>
<dbReference type="InterPro" id="IPR038586">
    <property type="entry name" value="Tctex-1-like_sf"/>
</dbReference>